<protein>
    <submittedName>
        <fullName evidence="2">Uncharacterized protein</fullName>
    </submittedName>
</protein>
<keyword evidence="3" id="KW-1185">Reference proteome</keyword>
<reference evidence="3" key="1">
    <citation type="submission" date="2016-10" db="EMBL/GenBank/DDBJ databases">
        <authorList>
            <person name="Varghese N."/>
        </authorList>
    </citation>
    <scope>NUCLEOTIDE SEQUENCE [LARGE SCALE GENOMIC DNA]</scope>
    <source>
        <strain evidence="3">DSM 12489</strain>
    </source>
</reference>
<accession>A0A1H2YIJ4</accession>
<dbReference type="EMBL" id="FNOJ01000040">
    <property type="protein sequence ID" value="SDX04997.1"/>
    <property type="molecule type" value="Genomic_DNA"/>
</dbReference>
<evidence type="ECO:0000256" key="1">
    <source>
        <dbReference type="SAM" id="SignalP"/>
    </source>
</evidence>
<gene>
    <name evidence="2" type="ORF">SAMN04489725_1404</name>
</gene>
<organism evidence="2 3">
    <name type="scientific">Alicyclobacillus hesperidum</name>
    <dbReference type="NCBI Taxonomy" id="89784"/>
    <lineage>
        <taxon>Bacteria</taxon>
        <taxon>Bacillati</taxon>
        <taxon>Bacillota</taxon>
        <taxon>Bacilli</taxon>
        <taxon>Bacillales</taxon>
        <taxon>Alicyclobacillaceae</taxon>
        <taxon>Alicyclobacillus</taxon>
    </lineage>
</organism>
<feature type="signal peptide" evidence="1">
    <location>
        <begin position="1"/>
        <end position="28"/>
    </location>
</feature>
<dbReference type="AlphaFoldDB" id="A0A1H2YIJ4"/>
<dbReference type="Proteomes" id="UP000182589">
    <property type="component" value="Unassembled WGS sequence"/>
</dbReference>
<keyword evidence="1" id="KW-0732">Signal</keyword>
<evidence type="ECO:0000313" key="3">
    <source>
        <dbReference type="Proteomes" id="UP000182589"/>
    </source>
</evidence>
<proteinExistence type="predicted"/>
<sequence>MRQMLINIFRMVPIVCLSVVQIPSTILAAPTQDTDVPGIVIDNVPREAANVNYTTNASANVEFSSISLHGSSVSLIGEVVDEGSYTPFQLTGNLYRGITSGRIDGVLTDQLNNYKVVRFELLQDPTHSILINKTLKGPVMALYLQKMGTNNLICVETIASNLFNPNDINDLFTNESNLPEAPLSASLWEEALFAPDKEIKTPGTWKEIDSFTSPSAVNSPQPNVVFHTYSYTTSYTDYYYVFGYNVYDTITIEDIASEPTTSAGDPTGTLKVLSTDFNESNGTDIKNRVTGFRIGLLDGGAGIKLTTTSPGGINQQFADAGVIMGGKTTFTIDLSYNMPYTPVNGSLVFSAPQQYTLSTGTSGNPQLYQNLNGAAVGSYFIPGNNNEYMCLPGDELEVGWQVGAFHGSDAYATCAISFIYDVYNSANPYAESTNAGDDSGMQVDPPAEWTIYY</sequence>
<evidence type="ECO:0000313" key="2">
    <source>
        <dbReference type="EMBL" id="SDX04997.1"/>
    </source>
</evidence>
<dbReference type="RefSeq" id="WP_074693986.1">
    <property type="nucleotide sequence ID" value="NZ_FNOJ01000040.1"/>
</dbReference>
<feature type="chain" id="PRO_5010270895" evidence="1">
    <location>
        <begin position="29"/>
        <end position="453"/>
    </location>
</feature>
<name>A0A1H2YIJ4_9BACL</name>